<evidence type="ECO:0000256" key="1">
    <source>
        <dbReference type="ARBA" id="ARBA00004408"/>
    </source>
</evidence>
<dbReference type="GO" id="GO:0015030">
    <property type="term" value="C:Cajal body"/>
    <property type="evidence" value="ECO:0007669"/>
    <property type="project" value="UniProtKB-SubCell"/>
</dbReference>
<evidence type="ECO:0000256" key="19">
    <source>
        <dbReference type="ARBA" id="ARBA00057179"/>
    </source>
</evidence>
<evidence type="ECO:0000256" key="17">
    <source>
        <dbReference type="ARBA" id="ARBA00049075"/>
    </source>
</evidence>
<comment type="function">
    <text evidence="19">Catalyzes the 2 serial methylation steps for the conversion of the 7-monomethylguanosine (m(7)G) caps of snRNAs and snoRNAs to a 2,2,7-trimethylguanosine (m(2,2,7)G) cap structure. The enzyme is specific for guanine, and N7 methylation must precede N2 methylation. Hypermethylation of the m7G cap of U snRNAs leads to their concentration in nuclear foci, their colocalization with coilin and the formation of canonical Cajal bodies (CBs). Plays a role in transcriptional regulation.</text>
</comment>
<comment type="catalytic activity">
    <reaction evidence="15">
        <text>a 5'-end (N(7)-methyl 5'-triphosphoguanosine)-ribonucleoside in snoRNA + S-adenosyl-L-methionine = a 5'-end (N(2),N(7)-dimethyl 5'-triphosphoguanosine)-ribonucleoside in snoRNA + S-adenosyl-L-homocysteine + H(+)</text>
        <dbReference type="Rhea" id="RHEA:78475"/>
        <dbReference type="Rhea" id="RHEA-COMP:19086"/>
        <dbReference type="Rhea" id="RHEA-COMP:19088"/>
        <dbReference type="ChEBI" id="CHEBI:15378"/>
        <dbReference type="ChEBI" id="CHEBI:57856"/>
        <dbReference type="ChEBI" id="CHEBI:59789"/>
        <dbReference type="ChEBI" id="CHEBI:156461"/>
        <dbReference type="ChEBI" id="CHEBI:172880"/>
    </reaction>
    <physiologicalReaction direction="left-to-right" evidence="15">
        <dbReference type="Rhea" id="RHEA:78476"/>
    </physiologicalReaction>
</comment>
<evidence type="ECO:0000256" key="16">
    <source>
        <dbReference type="ARBA" id="ARBA00048763"/>
    </source>
</evidence>
<keyword evidence="8" id="KW-0808">Transferase</keyword>
<keyword evidence="9" id="KW-0949">S-adenosyl-L-methionine</keyword>
<evidence type="ECO:0000256" key="20">
    <source>
        <dbReference type="ARBA" id="ARBA00064494"/>
    </source>
</evidence>
<evidence type="ECO:0000256" key="21">
    <source>
        <dbReference type="ARBA" id="ARBA00079339"/>
    </source>
</evidence>
<comment type="similarity">
    <text evidence="13">Belongs to the methyltransferase superfamily. Trimethylguanosine synthase family.</text>
</comment>
<keyword evidence="24" id="KW-1185">Reference proteome</keyword>
<keyword evidence="10" id="KW-0805">Transcription regulation</keyword>
<keyword evidence="5" id="KW-0963">Cytoplasm</keyword>
<evidence type="ECO:0000256" key="14">
    <source>
        <dbReference type="ARBA" id="ARBA00047418"/>
    </source>
</evidence>
<keyword evidence="7" id="KW-0489">Methyltransferase</keyword>
<dbReference type="InterPro" id="IPR029063">
    <property type="entry name" value="SAM-dependent_MTases_sf"/>
</dbReference>
<dbReference type="OMA" id="KALCIYY"/>
<evidence type="ECO:0000256" key="4">
    <source>
        <dbReference type="ARBA" id="ARBA00018517"/>
    </source>
</evidence>
<keyword evidence="6" id="KW-0597">Phosphoprotein</keyword>
<dbReference type="Proteomes" id="UP000243459">
    <property type="component" value="Chromosome 5"/>
</dbReference>
<comment type="subunit">
    <text evidence="20">May form homooligomers. Interacts with CREBBP/CBP, EED/WAIT1, EP300/P300, NCOA6/PRIP, PPARBP/PBP and SMN.</text>
</comment>
<dbReference type="Gramene" id="ONK69685">
    <property type="protein sequence ID" value="ONK69685"/>
    <property type="gene ID" value="A4U43_C05F25670"/>
</dbReference>
<proteinExistence type="inferred from homology"/>
<dbReference type="GO" id="GO:0071164">
    <property type="term" value="F:RNA cap trimethylguanosine synthase activity"/>
    <property type="evidence" value="ECO:0007669"/>
    <property type="project" value="TreeGrafter"/>
</dbReference>
<evidence type="ECO:0000256" key="8">
    <source>
        <dbReference type="ARBA" id="ARBA00022679"/>
    </source>
</evidence>
<dbReference type="InterPro" id="IPR019012">
    <property type="entry name" value="RNA_cap_Gua-N2-MeTrfase"/>
</dbReference>
<sequence>MKRRRKKRSKPQKPRKTLTSPAIVSPRIAKYYLQRHTLFSKYDAGVQLDEEGWFSVTPEPIAARHASLAADNSLVIDCFSGVGGNAIQFASRCHVIAIEIDAKRVELAVNNANIYGVEDYIDFVIGDFFQLAPRLKGDIAFLAPPWGGPSYSKVLNFTLDMLKPKHGYSIFQAAQSITPNIIMFLPRNMDLNEVEELSWLSSPPLNLKMEENQVKTRTKGITAYFGDTASALPEDS</sequence>
<evidence type="ECO:0000256" key="18">
    <source>
        <dbReference type="ARBA" id="ARBA00049790"/>
    </source>
</evidence>
<dbReference type="CDD" id="cd02440">
    <property type="entry name" value="AdoMet_MTases"/>
    <property type="match status" value="1"/>
</dbReference>
<dbReference type="AlphaFoldDB" id="A0A5P1EUG6"/>
<accession>A0A5P1EUG6</accession>
<name>A0A5P1EUG6_ASPOF</name>
<dbReference type="EMBL" id="CM007385">
    <property type="protein sequence ID" value="ONK69685.1"/>
    <property type="molecule type" value="Genomic_DNA"/>
</dbReference>
<evidence type="ECO:0000256" key="7">
    <source>
        <dbReference type="ARBA" id="ARBA00022603"/>
    </source>
</evidence>
<dbReference type="SUPFAM" id="SSF53335">
    <property type="entry name" value="S-adenosyl-L-methionine-dependent methyltransferases"/>
    <property type="match status" value="1"/>
</dbReference>
<evidence type="ECO:0000256" key="12">
    <source>
        <dbReference type="ARBA" id="ARBA00023242"/>
    </source>
</evidence>
<evidence type="ECO:0000256" key="22">
    <source>
        <dbReference type="ARBA" id="ARBA00081504"/>
    </source>
</evidence>
<protein>
    <recommendedName>
        <fullName evidence="4">Trimethylguanosine synthase</fullName>
    </recommendedName>
    <alternativeName>
        <fullName evidence="18">Cap-specific guanine-N(2) methyltransferase</fullName>
    </alternativeName>
    <alternativeName>
        <fullName evidence="21">Nuclear receptor coactivator 6-interacting protein</fullName>
    </alternativeName>
    <alternativeName>
        <fullName evidence="22">PRIP-interacting protein with methyltransferase motif</fullName>
    </alternativeName>
</protein>
<evidence type="ECO:0000313" key="23">
    <source>
        <dbReference type="EMBL" id="ONK69685.1"/>
    </source>
</evidence>
<evidence type="ECO:0000256" key="11">
    <source>
        <dbReference type="ARBA" id="ARBA00023163"/>
    </source>
</evidence>
<keyword evidence="11" id="KW-0804">Transcription</keyword>
<evidence type="ECO:0000256" key="10">
    <source>
        <dbReference type="ARBA" id="ARBA00023015"/>
    </source>
</evidence>
<evidence type="ECO:0000256" key="3">
    <source>
        <dbReference type="ARBA" id="ARBA00004604"/>
    </source>
</evidence>
<keyword evidence="12" id="KW-0539">Nucleus</keyword>
<evidence type="ECO:0000256" key="5">
    <source>
        <dbReference type="ARBA" id="ARBA00022490"/>
    </source>
</evidence>
<evidence type="ECO:0000256" key="13">
    <source>
        <dbReference type="ARBA" id="ARBA00025783"/>
    </source>
</evidence>
<dbReference type="PANTHER" id="PTHR14741">
    <property type="entry name" value="S-ADENOSYLMETHIONINE-DEPENDENT METHYLTRANSFERASE RELATED"/>
    <property type="match status" value="1"/>
</dbReference>
<evidence type="ECO:0000256" key="9">
    <source>
        <dbReference type="ARBA" id="ARBA00022691"/>
    </source>
</evidence>
<comment type="catalytic activity">
    <reaction evidence="14">
        <text>a 5'-end (N(2),N(7)-dimethyl 5'-triphosphoguanosine)-ribonucleoside in snoRNA + S-adenosyl-L-methionine = a 5'-end (N(2),N(2),N(7)-trimethyl 5'-triphosphoguanosine)-ribonucleoside in snoRNA + S-adenosyl-L-homocysteine + H(+)</text>
        <dbReference type="Rhea" id="RHEA:78507"/>
        <dbReference type="Rhea" id="RHEA-COMP:19088"/>
        <dbReference type="Rhea" id="RHEA-COMP:19090"/>
        <dbReference type="ChEBI" id="CHEBI:15378"/>
        <dbReference type="ChEBI" id="CHEBI:57856"/>
        <dbReference type="ChEBI" id="CHEBI:59789"/>
        <dbReference type="ChEBI" id="CHEBI:167623"/>
        <dbReference type="ChEBI" id="CHEBI:172880"/>
    </reaction>
    <physiologicalReaction direction="left-to-right" evidence="14">
        <dbReference type="Rhea" id="RHEA:78508"/>
    </physiologicalReaction>
</comment>
<dbReference type="GO" id="GO:0005730">
    <property type="term" value="C:nucleolus"/>
    <property type="evidence" value="ECO:0007669"/>
    <property type="project" value="UniProtKB-SubCell"/>
</dbReference>
<evidence type="ECO:0000256" key="6">
    <source>
        <dbReference type="ARBA" id="ARBA00022553"/>
    </source>
</evidence>
<organism evidence="23 24">
    <name type="scientific">Asparagus officinalis</name>
    <name type="common">Garden asparagus</name>
    <dbReference type="NCBI Taxonomy" id="4686"/>
    <lineage>
        <taxon>Eukaryota</taxon>
        <taxon>Viridiplantae</taxon>
        <taxon>Streptophyta</taxon>
        <taxon>Embryophyta</taxon>
        <taxon>Tracheophyta</taxon>
        <taxon>Spermatophyta</taxon>
        <taxon>Magnoliopsida</taxon>
        <taxon>Liliopsida</taxon>
        <taxon>Asparagales</taxon>
        <taxon>Asparagaceae</taxon>
        <taxon>Asparagoideae</taxon>
        <taxon>Asparagus</taxon>
    </lineage>
</organism>
<evidence type="ECO:0000256" key="15">
    <source>
        <dbReference type="ARBA" id="ARBA00048740"/>
    </source>
</evidence>
<evidence type="ECO:0000256" key="2">
    <source>
        <dbReference type="ARBA" id="ARBA00004496"/>
    </source>
</evidence>
<dbReference type="Gene3D" id="3.40.50.150">
    <property type="entry name" value="Vaccinia Virus protein VP39"/>
    <property type="match status" value="1"/>
</dbReference>
<dbReference type="FunFam" id="3.40.50.150:FF:000066">
    <property type="entry name" value="Trimethylguanosine synthase 1"/>
    <property type="match status" value="1"/>
</dbReference>
<comment type="subcellular location">
    <subcellularLocation>
        <location evidence="2">Cytoplasm</location>
    </subcellularLocation>
    <subcellularLocation>
        <location evidence="1">Nucleus</location>
        <location evidence="1">Cajal body</location>
    </subcellularLocation>
    <subcellularLocation>
        <location evidence="3">Nucleus</location>
        <location evidence="3">Nucleolus</location>
    </subcellularLocation>
</comment>
<gene>
    <name evidence="23" type="ORF">A4U43_C05F25670</name>
</gene>
<reference evidence="24" key="1">
    <citation type="journal article" date="2017" name="Nat. Commun.">
        <title>The asparagus genome sheds light on the origin and evolution of a young Y chromosome.</title>
        <authorList>
            <person name="Harkess A."/>
            <person name="Zhou J."/>
            <person name="Xu C."/>
            <person name="Bowers J.E."/>
            <person name="Van der Hulst R."/>
            <person name="Ayyampalayam S."/>
            <person name="Mercati F."/>
            <person name="Riccardi P."/>
            <person name="McKain M.R."/>
            <person name="Kakrana A."/>
            <person name="Tang H."/>
            <person name="Ray J."/>
            <person name="Groenendijk J."/>
            <person name="Arikit S."/>
            <person name="Mathioni S.M."/>
            <person name="Nakano M."/>
            <person name="Shan H."/>
            <person name="Telgmann-Rauber A."/>
            <person name="Kanno A."/>
            <person name="Yue Z."/>
            <person name="Chen H."/>
            <person name="Li W."/>
            <person name="Chen Y."/>
            <person name="Xu X."/>
            <person name="Zhang Y."/>
            <person name="Luo S."/>
            <person name="Chen H."/>
            <person name="Gao J."/>
            <person name="Mao Z."/>
            <person name="Pires J.C."/>
            <person name="Luo M."/>
            <person name="Kudrna D."/>
            <person name="Wing R.A."/>
            <person name="Meyers B.C."/>
            <person name="Yi K."/>
            <person name="Kong H."/>
            <person name="Lavrijsen P."/>
            <person name="Sunseri F."/>
            <person name="Falavigna A."/>
            <person name="Ye Y."/>
            <person name="Leebens-Mack J.H."/>
            <person name="Chen G."/>
        </authorList>
    </citation>
    <scope>NUCLEOTIDE SEQUENCE [LARGE SCALE GENOMIC DNA]</scope>
    <source>
        <strain evidence="24">cv. DH0086</strain>
    </source>
</reference>
<dbReference type="GO" id="GO:0005737">
    <property type="term" value="C:cytoplasm"/>
    <property type="evidence" value="ECO:0007669"/>
    <property type="project" value="UniProtKB-SubCell"/>
</dbReference>
<comment type="catalytic activity">
    <reaction evidence="17">
        <text>a 5'-end (N(7)-methyl 5'-triphosphoguanosine)-ribonucleoside in snRNA + S-adenosyl-L-methionine = a 5'-end (N(2),N(7)-dimethyl 5'-triphosphoguanosine)-ribonucleoside in snRNA + S-adenosyl-L-homocysteine + H(+)</text>
        <dbReference type="Rhea" id="RHEA:78471"/>
        <dbReference type="Rhea" id="RHEA-COMP:19085"/>
        <dbReference type="Rhea" id="RHEA-COMP:19087"/>
        <dbReference type="ChEBI" id="CHEBI:15378"/>
        <dbReference type="ChEBI" id="CHEBI:57856"/>
        <dbReference type="ChEBI" id="CHEBI:59789"/>
        <dbReference type="ChEBI" id="CHEBI:156461"/>
        <dbReference type="ChEBI" id="CHEBI:172880"/>
    </reaction>
    <physiologicalReaction direction="left-to-right" evidence="17">
        <dbReference type="Rhea" id="RHEA:78472"/>
    </physiologicalReaction>
</comment>
<comment type="catalytic activity">
    <reaction evidence="16">
        <text>a 5'-end (N(2),N(7)-dimethyl 5'-triphosphoguanosine)-ribonucleoside in snRNA + S-adenosyl-L-methionine = a 5'-end (N(2),N(2),N(7)-trimethyl 5'-triphosphoguanosine)-ribonucleoside in snRNA + S-adenosyl-L-homocysteine + H(+)</text>
        <dbReference type="Rhea" id="RHEA:78479"/>
        <dbReference type="Rhea" id="RHEA-COMP:19087"/>
        <dbReference type="Rhea" id="RHEA-COMP:19089"/>
        <dbReference type="ChEBI" id="CHEBI:15378"/>
        <dbReference type="ChEBI" id="CHEBI:57856"/>
        <dbReference type="ChEBI" id="CHEBI:59789"/>
        <dbReference type="ChEBI" id="CHEBI:167623"/>
        <dbReference type="ChEBI" id="CHEBI:172880"/>
    </reaction>
    <physiologicalReaction direction="left-to-right" evidence="16">
        <dbReference type="Rhea" id="RHEA:78480"/>
    </physiologicalReaction>
</comment>
<dbReference type="PANTHER" id="PTHR14741:SF41">
    <property type="entry name" value="TRIMETHYLGUANOSINE SYNTHASE"/>
    <property type="match status" value="1"/>
</dbReference>
<evidence type="ECO:0000313" key="24">
    <source>
        <dbReference type="Proteomes" id="UP000243459"/>
    </source>
</evidence>
<dbReference type="Pfam" id="PF09445">
    <property type="entry name" value="Methyltransf_15"/>
    <property type="match status" value="1"/>
</dbReference>